<accession>A0ABP9X794</accession>
<dbReference type="SUPFAM" id="SSF53300">
    <property type="entry name" value="vWA-like"/>
    <property type="match status" value="1"/>
</dbReference>
<feature type="signal peptide" evidence="3">
    <location>
        <begin position="1"/>
        <end position="21"/>
    </location>
</feature>
<dbReference type="Gene3D" id="3.40.50.410">
    <property type="entry name" value="von Willebrand factor, type A domain"/>
    <property type="match status" value="1"/>
</dbReference>
<dbReference type="SUPFAM" id="SSF49879">
    <property type="entry name" value="SMAD/FHA domain"/>
    <property type="match status" value="1"/>
</dbReference>
<keyword evidence="2" id="KW-0472">Membrane</keyword>
<dbReference type="PROSITE" id="PS50234">
    <property type="entry name" value="VWFA"/>
    <property type="match status" value="1"/>
</dbReference>
<dbReference type="RefSeq" id="WP_345724831.1">
    <property type="nucleotide sequence ID" value="NZ_BAABRU010000039.1"/>
</dbReference>
<feature type="chain" id="PRO_5045943482" description="FHA domain-containing protein" evidence="3">
    <location>
        <begin position="22"/>
        <end position="611"/>
    </location>
</feature>
<dbReference type="InterPro" id="IPR013783">
    <property type="entry name" value="Ig-like_fold"/>
</dbReference>
<comment type="caution">
    <text evidence="6">The sequence shown here is derived from an EMBL/GenBank/DDBJ whole genome shotgun (WGS) entry which is preliminary data.</text>
</comment>
<dbReference type="Pfam" id="PF00498">
    <property type="entry name" value="FHA"/>
    <property type="match status" value="1"/>
</dbReference>
<organism evidence="6 7">
    <name type="scientific">Herpetosiphon gulosus</name>
    <dbReference type="NCBI Taxonomy" id="1973496"/>
    <lineage>
        <taxon>Bacteria</taxon>
        <taxon>Bacillati</taxon>
        <taxon>Chloroflexota</taxon>
        <taxon>Chloroflexia</taxon>
        <taxon>Herpetosiphonales</taxon>
        <taxon>Herpetosiphonaceae</taxon>
        <taxon>Herpetosiphon</taxon>
    </lineage>
</organism>
<dbReference type="InterPro" id="IPR036465">
    <property type="entry name" value="vWFA_dom_sf"/>
</dbReference>
<sequence length="611" mass="67788">MRYQRLLLVILLLLIPTFTAAQLEATPIIIENIDTNQYPNITIDFRYLDRRSLGRSTFNAEDAQITIDKNAITPVERIETIKSPLAVSIIVDTSAAMNDQSTPASNRFNDMFEQIQTLISMLRRDTEINIISFNPAISIQTIPPNDDIALLNALDLLSRNGMSSEDPQVAYGLDEAVRTGIRQLQDHQGPTAIIVYAAGVSGYNPNSNLIDQFAESAENPPFGMVVGFGADQDGQFTTYPSNPAALQALAEIAQWQFIAYSLPNWDTNAMELLNTQMQDHYNQLLNSQTSYRIHISAPPLTAGDHLLQLVVGSAVATKPFSITNVPPQIKVVPESLTWDSETTLTVDVAYTQNDIQSIEYLMNNIVIGSSTTAPNFPLTIDPYDSSYGLIPHSMITLQAAATDTQGLASRSEPVTITLLPAKSSLPWIGAGILGIIILGGMGGGYYFFNQNRKNRVRKTNVNRPFNPDEAITNPADGSINDKNGGYNFSHETKPNDITLGFTQQWELEILEPASLKRRFPLNNEIIHIGRHRLDDFTIIIDDVTISRDHAYLRLNRQSITIYANQSLNGTYIEDAQGRAQPLEANQPYPLQHGSIFWLGTEVKMRLTKVNH</sequence>
<feature type="region of interest" description="Disordered" evidence="1">
    <location>
        <begin position="460"/>
        <end position="481"/>
    </location>
</feature>
<dbReference type="SMART" id="SM00327">
    <property type="entry name" value="VWA"/>
    <property type="match status" value="1"/>
</dbReference>
<keyword evidence="2" id="KW-0812">Transmembrane</keyword>
<dbReference type="Proteomes" id="UP001428290">
    <property type="component" value="Unassembled WGS sequence"/>
</dbReference>
<evidence type="ECO:0000256" key="1">
    <source>
        <dbReference type="SAM" id="MobiDB-lite"/>
    </source>
</evidence>
<feature type="domain" description="VWFA" evidence="5">
    <location>
        <begin position="86"/>
        <end position="284"/>
    </location>
</feature>
<dbReference type="InterPro" id="IPR000253">
    <property type="entry name" value="FHA_dom"/>
</dbReference>
<evidence type="ECO:0008006" key="8">
    <source>
        <dbReference type="Google" id="ProtNLM"/>
    </source>
</evidence>
<dbReference type="InterPro" id="IPR002035">
    <property type="entry name" value="VWF_A"/>
</dbReference>
<evidence type="ECO:0000256" key="2">
    <source>
        <dbReference type="SAM" id="Phobius"/>
    </source>
</evidence>
<dbReference type="CDD" id="cd00060">
    <property type="entry name" value="FHA"/>
    <property type="match status" value="1"/>
</dbReference>
<name>A0ABP9X794_9CHLR</name>
<feature type="transmembrane region" description="Helical" evidence="2">
    <location>
        <begin position="427"/>
        <end position="448"/>
    </location>
</feature>
<dbReference type="EMBL" id="BAABRU010000039">
    <property type="protein sequence ID" value="GAA5531260.1"/>
    <property type="molecule type" value="Genomic_DNA"/>
</dbReference>
<evidence type="ECO:0000256" key="3">
    <source>
        <dbReference type="SAM" id="SignalP"/>
    </source>
</evidence>
<dbReference type="Gene3D" id="2.60.40.10">
    <property type="entry name" value="Immunoglobulins"/>
    <property type="match status" value="1"/>
</dbReference>
<evidence type="ECO:0000259" key="5">
    <source>
        <dbReference type="PROSITE" id="PS50234"/>
    </source>
</evidence>
<gene>
    <name evidence="6" type="ORF">Hgul01_05085</name>
</gene>
<dbReference type="PROSITE" id="PS50006">
    <property type="entry name" value="FHA_DOMAIN"/>
    <property type="match status" value="1"/>
</dbReference>
<dbReference type="Gene3D" id="2.60.200.20">
    <property type="match status" value="1"/>
</dbReference>
<evidence type="ECO:0000313" key="6">
    <source>
        <dbReference type="EMBL" id="GAA5531260.1"/>
    </source>
</evidence>
<keyword evidence="3" id="KW-0732">Signal</keyword>
<keyword evidence="7" id="KW-1185">Reference proteome</keyword>
<evidence type="ECO:0000313" key="7">
    <source>
        <dbReference type="Proteomes" id="UP001428290"/>
    </source>
</evidence>
<feature type="domain" description="FHA" evidence="4">
    <location>
        <begin position="526"/>
        <end position="577"/>
    </location>
</feature>
<evidence type="ECO:0000259" key="4">
    <source>
        <dbReference type="PROSITE" id="PS50006"/>
    </source>
</evidence>
<protein>
    <recommendedName>
        <fullName evidence="8">FHA domain-containing protein</fullName>
    </recommendedName>
</protein>
<reference evidence="6 7" key="1">
    <citation type="submission" date="2024-02" db="EMBL/GenBank/DDBJ databases">
        <title>Herpetosiphon gulosus NBRC 112829.</title>
        <authorList>
            <person name="Ichikawa N."/>
            <person name="Katano-Makiyama Y."/>
            <person name="Hidaka K."/>
        </authorList>
    </citation>
    <scope>NUCLEOTIDE SEQUENCE [LARGE SCALE GENOMIC DNA]</scope>
    <source>
        <strain evidence="6 7">NBRC 112829</strain>
    </source>
</reference>
<proteinExistence type="predicted"/>
<keyword evidence="2" id="KW-1133">Transmembrane helix</keyword>
<dbReference type="InterPro" id="IPR008984">
    <property type="entry name" value="SMAD_FHA_dom_sf"/>
</dbReference>